<proteinExistence type="inferred from homology"/>
<evidence type="ECO:0000256" key="4">
    <source>
        <dbReference type="ARBA" id="ARBA00022719"/>
    </source>
</evidence>
<evidence type="ECO:0000256" key="6">
    <source>
        <dbReference type="ARBA" id="ARBA00023002"/>
    </source>
</evidence>
<evidence type="ECO:0000256" key="1">
    <source>
        <dbReference type="ARBA" id="ARBA00004141"/>
    </source>
</evidence>
<protein>
    <submittedName>
        <fullName evidence="12">Unannotated protein</fullName>
    </submittedName>
</protein>
<dbReference type="AlphaFoldDB" id="A0A6J6IHC3"/>
<dbReference type="Pfam" id="PF07884">
    <property type="entry name" value="VKOR"/>
    <property type="match status" value="1"/>
</dbReference>
<name>A0A6J6IHC3_9ZZZZ</name>
<evidence type="ECO:0000256" key="2">
    <source>
        <dbReference type="ARBA" id="ARBA00006214"/>
    </source>
</evidence>
<keyword evidence="4" id="KW-0874">Quinone</keyword>
<comment type="subcellular location">
    <subcellularLocation>
        <location evidence="1">Membrane</location>
        <topology evidence="1">Multi-pass membrane protein</topology>
    </subcellularLocation>
</comment>
<evidence type="ECO:0000256" key="5">
    <source>
        <dbReference type="ARBA" id="ARBA00022989"/>
    </source>
</evidence>
<comment type="similarity">
    <text evidence="2">Belongs to the VKOR family.</text>
</comment>
<evidence type="ECO:0000256" key="9">
    <source>
        <dbReference type="ARBA" id="ARBA00023284"/>
    </source>
</evidence>
<keyword evidence="9" id="KW-0676">Redox-active center</keyword>
<gene>
    <name evidence="12" type="ORF">UFOPK1909_00755</name>
</gene>
<evidence type="ECO:0000259" key="11">
    <source>
        <dbReference type="SMART" id="SM00756"/>
    </source>
</evidence>
<accession>A0A6J6IHC3</accession>
<keyword evidence="7 10" id="KW-0472">Membrane</keyword>
<dbReference type="CDD" id="cd12922">
    <property type="entry name" value="VKOR_5"/>
    <property type="match status" value="1"/>
</dbReference>
<organism evidence="12">
    <name type="scientific">freshwater metagenome</name>
    <dbReference type="NCBI Taxonomy" id="449393"/>
    <lineage>
        <taxon>unclassified sequences</taxon>
        <taxon>metagenomes</taxon>
        <taxon>ecological metagenomes</taxon>
    </lineage>
</organism>
<evidence type="ECO:0000313" key="12">
    <source>
        <dbReference type="EMBL" id="CAB4623869.1"/>
    </source>
</evidence>
<dbReference type="EMBL" id="CAEZVD010000079">
    <property type="protein sequence ID" value="CAB4623869.1"/>
    <property type="molecule type" value="Genomic_DNA"/>
</dbReference>
<evidence type="ECO:0000256" key="3">
    <source>
        <dbReference type="ARBA" id="ARBA00022692"/>
    </source>
</evidence>
<keyword evidence="6" id="KW-0560">Oxidoreductase</keyword>
<feature type="domain" description="Vitamin K epoxide reductase" evidence="11">
    <location>
        <begin position="56"/>
        <end position="197"/>
    </location>
</feature>
<keyword evidence="3 10" id="KW-0812">Transmembrane</keyword>
<dbReference type="GO" id="GO:0016491">
    <property type="term" value="F:oxidoreductase activity"/>
    <property type="evidence" value="ECO:0007669"/>
    <property type="project" value="UniProtKB-KW"/>
</dbReference>
<dbReference type="GO" id="GO:0016020">
    <property type="term" value="C:membrane"/>
    <property type="evidence" value="ECO:0007669"/>
    <property type="project" value="UniProtKB-SubCell"/>
</dbReference>
<sequence length="248" mass="27254">MRSKRLVPAKSLVDPGVAGSTAISMTPKGLNVTNGACHTGFMSQIRQSAGIESEPTRGFAITLIWTGILGWFAAFSLVLERIHVATNPNATLSCDLNPFISCKSVMLTAQASLFGFPNPLIGVAAFIAPIAVGVSILAGAKFAAWFWRIFAVGITGGFIFVLWLWVQSTFVIGVLCPYCMVAWAAMVPLFWKVILFGTKDGFIDTPLRFIGFFDRAYDKAWLFTLFTEVIIVAIIIIRFWQMWPALWS</sequence>
<feature type="transmembrane region" description="Helical" evidence="10">
    <location>
        <begin position="120"/>
        <end position="138"/>
    </location>
</feature>
<evidence type="ECO:0000256" key="7">
    <source>
        <dbReference type="ARBA" id="ARBA00023136"/>
    </source>
</evidence>
<feature type="transmembrane region" description="Helical" evidence="10">
    <location>
        <begin position="58"/>
        <end position="79"/>
    </location>
</feature>
<dbReference type="GO" id="GO:0048038">
    <property type="term" value="F:quinone binding"/>
    <property type="evidence" value="ECO:0007669"/>
    <property type="project" value="UniProtKB-KW"/>
</dbReference>
<keyword evidence="8" id="KW-1015">Disulfide bond</keyword>
<feature type="transmembrane region" description="Helical" evidence="10">
    <location>
        <begin position="145"/>
        <end position="165"/>
    </location>
</feature>
<dbReference type="SMART" id="SM00756">
    <property type="entry name" value="VKc"/>
    <property type="match status" value="1"/>
</dbReference>
<reference evidence="12" key="1">
    <citation type="submission" date="2020-05" db="EMBL/GenBank/DDBJ databases">
        <authorList>
            <person name="Chiriac C."/>
            <person name="Salcher M."/>
            <person name="Ghai R."/>
            <person name="Kavagutti S V."/>
        </authorList>
    </citation>
    <scope>NUCLEOTIDE SEQUENCE</scope>
</reference>
<feature type="transmembrane region" description="Helical" evidence="10">
    <location>
        <begin position="220"/>
        <end position="240"/>
    </location>
</feature>
<keyword evidence="5 10" id="KW-1133">Transmembrane helix</keyword>
<feature type="transmembrane region" description="Helical" evidence="10">
    <location>
        <begin position="171"/>
        <end position="191"/>
    </location>
</feature>
<evidence type="ECO:0000256" key="10">
    <source>
        <dbReference type="SAM" id="Phobius"/>
    </source>
</evidence>
<dbReference type="InterPro" id="IPR041714">
    <property type="entry name" value="VKOR_Actinobacteria"/>
</dbReference>
<dbReference type="InterPro" id="IPR038354">
    <property type="entry name" value="VKOR_sf"/>
</dbReference>
<dbReference type="InterPro" id="IPR012932">
    <property type="entry name" value="VKOR"/>
</dbReference>
<dbReference type="Gene3D" id="1.20.1440.130">
    <property type="entry name" value="VKOR domain"/>
    <property type="match status" value="1"/>
</dbReference>
<evidence type="ECO:0000256" key="8">
    <source>
        <dbReference type="ARBA" id="ARBA00023157"/>
    </source>
</evidence>